<gene>
    <name evidence="1" type="ORF">FSC10_08580</name>
</gene>
<sequence length="210" mass="24539">MNASDRYLALLLQSLDFSNEIGVQNINTKFMDLKYQDKHDLQKIVSIVQGELFDFIENFFKFYPYLGNMCLDLSAITFMYLKAKGIDAEIIYGNVNINGSPEDEWDTTAEYLKAEYQHKIKQGQQDVHAWVGVGGNIIIDYALPERLWKNYLYPKEINFPVGYAHFFEESLKVQYKPMLIGSDFFKQTNRYDPLDDIFGFNEIIARIDFD</sequence>
<protein>
    <submittedName>
        <fullName evidence="1">Uncharacterized protein</fullName>
    </submittedName>
</protein>
<accession>A0AAE6WUW1</accession>
<dbReference type="EMBL" id="CP044463">
    <property type="protein sequence ID" value="QIC67428.1"/>
    <property type="molecule type" value="Genomic_DNA"/>
</dbReference>
<reference evidence="1 2" key="1">
    <citation type="submission" date="2019-09" db="EMBL/GenBank/DDBJ databases">
        <title>Non-baumannii Acinetobacter spp. carrying blaNDM-1 isolated in China.</title>
        <authorList>
            <person name="Cui C."/>
            <person name="Chen C."/>
            <person name="Sun J."/>
            <person name="Liu Y."/>
        </authorList>
    </citation>
    <scope>NUCLEOTIDE SEQUENCE [LARGE SCALE GENOMIC DNA]</scope>
    <source>
        <strain evidence="1 2">HZE23-1</strain>
    </source>
</reference>
<proteinExistence type="predicted"/>
<organism evidence="1 2">
    <name type="scientific">Acinetobacter schindleri</name>
    <dbReference type="NCBI Taxonomy" id="108981"/>
    <lineage>
        <taxon>Bacteria</taxon>
        <taxon>Pseudomonadati</taxon>
        <taxon>Pseudomonadota</taxon>
        <taxon>Gammaproteobacteria</taxon>
        <taxon>Moraxellales</taxon>
        <taxon>Moraxellaceae</taxon>
        <taxon>Acinetobacter</taxon>
    </lineage>
</organism>
<dbReference type="RefSeq" id="WP_125278352.1">
    <property type="nucleotide sequence ID" value="NZ_CP044463.1"/>
</dbReference>
<evidence type="ECO:0000313" key="2">
    <source>
        <dbReference type="Proteomes" id="UP000503505"/>
    </source>
</evidence>
<evidence type="ECO:0000313" key="1">
    <source>
        <dbReference type="EMBL" id="QIC67428.1"/>
    </source>
</evidence>
<name>A0AAE6WUW1_9GAMM</name>
<dbReference type="Proteomes" id="UP000503505">
    <property type="component" value="Chromosome"/>
</dbReference>
<dbReference type="AlphaFoldDB" id="A0AAE6WUW1"/>